<dbReference type="EMBL" id="HAEG01012379">
    <property type="protein sequence ID" value="SBR92204.1"/>
    <property type="molecule type" value="Transcribed_RNA"/>
</dbReference>
<dbReference type="InterPro" id="IPR001969">
    <property type="entry name" value="Aspartic_peptidase_AS"/>
</dbReference>
<dbReference type="Pfam" id="PF00077">
    <property type="entry name" value="RVP"/>
    <property type="match status" value="1"/>
</dbReference>
<proteinExistence type="predicted"/>
<reference evidence="3" key="1">
    <citation type="submission" date="2016-05" db="EMBL/GenBank/DDBJ databases">
        <authorList>
            <person name="Lavstsen T."/>
            <person name="Jespersen J.S."/>
        </authorList>
    </citation>
    <scope>NUCLEOTIDE SEQUENCE</scope>
    <source>
        <tissue evidence="3">Brain</tissue>
    </source>
</reference>
<feature type="domain" description="Retropepsins" evidence="2">
    <location>
        <begin position="14"/>
        <end position="44"/>
    </location>
</feature>
<evidence type="ECO:0000259" key="2">
    <source>
        <dbReference type="Pfam" id="PF00077"/>
    </source>
</evidence>
<keyword evidence="1" id="KW-0378">Hydrolase</keyword>
<sequence>DAPQRNSDGQGATADPLLSITVDGQHQPFLVDTGATCSTIQAVPPSKTSTRTISVTGFS</sequence>
<dbReference type="SUPFAM" id="SSF50630">
    <property type="entry name" value="Acid proteases"/>
    <property type="match status" value="1"/>
</dbReference>
<dbReference type="InterPro" id="IPR018061">
    <property type="entry name" value="Retropepsins"/>
</dbReference>
<feature type="non-terminal residue" evidence="3">
    <location>
        <position position="1"/>
    </location>
</feature>
<name>A0A1A8QGD6_9TELE</name>
<evidence type="ECO:0000256" key="1">
    <source>
        <dbReference type="ARBA" id="ARBA00022801"/>
    </source>
</evidence>
<dbReference type="PROSITE" id="PS00141">
    <property type="entry name" value="ASP_PROTEASE"/>
    <property type="match status" value="1"/>
</dbReference>
<evidence type="ECO:0000313" key="3">
    <source>
        <dbReference type="EMBL" id="SBR92204.1"/>
    </source>
</evidence>
<feature type="non-terminal residue" evidence="3">
    <location>
        <position position="59"/>
    </location>
</feature>
<organism evidence="3">
    <name type="scientific">Nothobranchius pienaari</name>
    <dbReference type="NCBI Taxonomy" id="704102"/>
    <lineage>
        <taxon>Eukaryota</taxon>
        <taxon>Metazoa</taxon>
        <taxon>Chordata</taxon>
        <taxon>Craniata</taxon>
        <taxon>Vertebrata</taxon>
        <taxon>Euteleostomi</taxon>
        <taxon>Actinopterygii</taxon>
        <taxon>Neopterygii</taxon>
        <taxon>Teleostei</taxon>
        <taxon>Neoteleostei</taxon>
        <taxon>Acanthomorphata</taxon>
        <taxon>Ovalentaria</taxon>
        <taxon>Atherinomorphae</taxon>
        <taxon>Cyprinodontiformes</taxon>
        <taxon>Nothobranchiidae</taxon>
        <taxon>Nothobranchius</taxon>
    </lineage>
</organism>
<dbReference type="GO" id="GO:0006508">
    <property type="term" value="P:proteolysis"/>
    <property type="evidence" value="ECO:0007669"/>
    <property type="project" value="InterPro"/>
</dbReference>
<dbReference type="Gene3D" id="2.40.70.10">
    <property type="entry name" value="Acid Proteases"/>
    <property type="match status" value="1"/>
</dbReference>
<dbReference type="InterPro" id="IPR021109">
    <property type="entry name" value="Peptidase_aspartic_dom_sf"/>
</dbReference>
<dbReference type="AlphaFoldDB" id="A0A1A8QGD6"/>
<protein>
    <recommendedName>
        <fullName evidence="2">Retropepsins domain-containing protein</fullName>
    </recommendedName>
</protein>
<accession>A0A1A8QGD6</accession>
<reference evidence="3" key="2">
    <citation type="submission" date="2016-06" db="EMBL/GenBank/DDBJ databases">
        <title>The genome of a short-lived fish provides insights into sex chromosome evolution and the genetic control of aging.</title>
        <authorList>
            <person name="Reichwald K."/>
            <person name="Felder M."/>
            <person name="Petzold A."/>
            <person name="Koch P."/>
            <person name="Groth M."/>
            <person name="Platzer M."/>
        </authorList>
    </citation>
    <scope>NUCLEOTIDE SEQUENCE</scope>
    <source>
        <tissue evidence="3">Brain</tissue>
    </source>
</reference>
<gene>
    <name evidence="3" type="primary">Nfu_g_1_024541</name>
</gene>
<dbReference type="GO" id="GO:0004190">
    <property type="term" value="F:aspartic-type endopeptidase activity"/>
    <property type="evidence" value="ECO:0007669"/>
    <property type="project" value="InterPro"/>
</dbReference>